<organism evidence="1 2">
    <name type="scientific">Pleurodeles waltl</name>
    <name type="common">Iberian ribbed newt</name>
    <dbReference type="NCBI Taxonomy" id="8319"/>
    <lineage>
        <taxon>Eukaryota</taxon>
        <taxon>Metazoa</taxon>
        <taxon>Chordata</taxon>
        <taxon>Craniata</taxon>
        <taxon>Vertebrata</taxon>
        <taxon>Euteleostomi</taxon>
        <taxon>Amphibia</taxon>
        <taxon>Batrachia</taxon>
        <taxon>Caudata</taxon>
        <taxon>Salamandroidea</taxon>
        <taxon>Salamandridae</taxon>
        <taxon>Pleurodelinae</taxon>
        <taxon>Pleurodeles</taxon>
    </lineage>
</organism>
<accession>A0AAV7WVB8</accession>
<name>A0AAV7WVB8_PLEWA</name>
<comment type="caution">
    <text evidence="1">The sequence shown here is derived from an EMBL/GenBank/DDBJ whole genome shotgun (WGS) entry which is preliminary data.</text>
</comment>
<evidence type="ECO:0000313" key="1">
    <source>
        <dbReference type="EMBL" id="KAJ1216647.1"/>
    </source>
</evidence>
<reference evidence="1" key="1">
    <citation type="journal article" date="2022" name="bioRxiv">
        <title>Sequencing and chromosome-scale assembly of the giantPleurodeles waltlgenome.</title>
        <authorList>
            <person name="Brown T."/>
            <person name="Elewa A."/>
            <person name="Iarovenko S."/>
            <person name="Subramanian E."/>
            <person name="Araus A.J."/>
            <person name="Petzold A."/>
            <person name="Susuki M."/>
            <person name="Suzuki K.-i.T."/>
            <person name="Hayashi T."/>
            <person name="Toyoda A."/>
            <person name="Oliveira C."/>
            <person name="Osipova E."/>
            <person name="Leigh N.D."/>
            <person name="Simon A."/>
            <person name="Yun M.H."/>
        </authorList>
    </citation>
    <scope>NUCLEOTIDE SEQUENCE</scope>
    <source>
        <strain evidence="1">20211129_DDA</strain>
        <tissue evidence="1">Liver</tissue>
    </source>
</reference>
<protein>
    <submittedName>
        <fullName evidence="1">Uncharacterized protein</fullName>
    </submittedName>
</protein>
<dbReference type="Proteomes" id="UP001066276">
    <property type="component" value="Chromosome 1_1"/>
</dbReference>
<gene>
    <name evidence="1" type="ORF">NDU88_004248</name>
</gene>
<keyword evidence="2" id="KW-1185">Reference proteome</keyword>
<proteinExistence type="predicted"/>
<dbReference type="AlphaFoldDB" id="A0AAV7WVB8"/>
<sequence length="76" mass="7957">MIVGVNPARDAWLGFPSNPARLQFSSGAASAFPSKPQRVLSWRALSPTASQPQPQNVAAIPPGHLSGVMSFVLCGQ</sequence>
<evidence type="ECO:0000313" key="2">
    <source>
        <dbReference type="Proteomes" id="UP001066276"/>
    </source>
</evidence>
<dbReference type="EMBL" id="JANPWB010000001">
    <property type="protein sequence ID" value="KAJ1216647.1"/>
    <property type="molecule type" value="Genomic_DNA"/>
</dbReference>